<feature type="domain" description="Peptidase M6-like" evidence="1">
    <location>
        <begin position="191"/>
        <end position="312"/>
    </location>
</feature>
<dbReference type="AlphaFoldDB" id="A0A382A009"/>
<dbReference type="InterPro" id="IPR018247">
    <property type="entry name" value="EF_Hand_1_Ca_BS"/>
</dbReference>
<organism evidence="2">
    <name type="scientific">marine metagenome</name>
    <dbReference type="NCBI Taxonomy" id="408172"/>
    <lineage>
        <taxon>unclassified sequences</taxon>
        <taxon>metagenomes</taxon>
        <taxon>ecological metagenomes</taxon>
    </lineage>
</organism>
<dbReference type="NCBIfam" id="TIGR03296">
    <property type="entry name" value="M6dom_TIGR03296"/>
    <property type="match status" value="1"/>
</dbReference>
<dbReference type="GO" id="GO:0008233">
    <property type="term" value="F:peptidase activity"/>
    <property type="evidence" value="ECO:0007669"/>
    <property type="project" value="InterPro"/>
</dbReference>
<reference evidence="2" key="1">
    <citation type="submission" date="2018-05" db="EMBL/GenBank/DDBJ databases">
        <authorList>
            <person name="Lanie J.A."/>
            <person name="Ng W.-L."/>
            <person name="Kazmierczak K.M."/>
            <person name="Andrzejewski T.M."/>
            <person name="Davidsen T.M."/>
            <person name="Wayne K.J."/>
            <person name="Tettelin H."/>
            <person name="Glass J.I."/>
            <person name="Rusch D."/>
            <person name="Podicherti R."/>
            <person name="Tsui H.-C.T."/>
            <person name="Winkler M.E."/>
        </authorList>
    </citation>
    <scope>NUCLEOTIDE SEQUENCE</scope>
</reference>
<dbReference type="PANTHER" id="PTHR41775">
    <property type="entry name" value="SECRETED PROTEIN-RELATED"/>
    <property type="match status" value="1"/>
</dbReference>
<dbReference type="EMBL" id="UINC01023367">
    <property type="protein sequence ID" value="SVA94878.1"/>
    <property type="molecule type" value="Genomic_DNA"/>
</dbReference>
<dbReference type="InterPro" id="IPR008757">
    <property type="entry name" value="Peptidase_M6-like_domain"/>
</dbReference>
<dbReference type="GO" id="GO:0006508">
    <property type="term" value="P:proteolysis"/>
    <property type="evidence" value="ECO:0007669"/>
    <property type="project" value="InterPro"/>
</dbReference>
<dbReference type="Pfam" id="PF05547">
    <property type="entry name" value="Peptidase_M6"/>
    <property type="match status" value="1"/>
</dbReference>
<protein>
    <recommendedName>
        <fullName evidence="1">Peptidase M6-like domain-containing protein</fullName>
    </recommendedName>
</protein>
<dbReference type="PANTHER" id="PTHR41775:SF1">
    <property type="entry name" value="PEPTIDASE M6-LIKE DOMAIN-CONTAINING PROTEIN"/>
    <property type="match status" value="1"/>
</dbReference>
<proteinExistence type="predicted"/>
<evidence type="ECO:0000313" key="2">
    <source>
        <dbReference type="EMBL" id="SVA94878.1"/>
    </source>
</evidence>
<accession>A0A382A009</accession>
<name>A0A382A009_9ZZZZ</name>
<sequence length="480" mass="51876">MAFILITLNSCNYEEYEKIAIVTGIAEDGTETESIAKEDCTTFSAPSIPSTVSSGGLKVNMVIIQVTFEGSINQSSYGDPFAHQSFKSATNCWANKIFGTGTGQLNEYWQEVSYGKFMVYPAEETYGTSNDGIISVSLSGNHPNFGKSSETKVYPSTYFSDALKKADPYIDYSKYDKDSDDHLSKVELQVMFLVAGGESAAGGLPGIWAHASCLYPSPTLDGYSIGECGYQGYSTFGERQGNHDATIGVIAHELGHAIFCLPDLYDYSGNSSGIGNWGLMSGGSWGRKNGENGGATPTHLMAWSKYKSDGSWCYNWTNNTANFNNVVFELPDNISSDTSSTTLYHTTDTNFNTKIINISGKSKEYFMLENIGHKGYQAGLDYGLGGNDNTSGIAIWHIDENQSVNSDETHRLVDLEEAAEAGLDEGTHSGKQANLFYSGNKTEFSNSTDPNSKTYAGSSSGITIDDISASGDSMTFKVAF</sequence>
<evidence type="ECO:0000259" key="1">
    <source>
        <dbReference type="Pfam" id="PF05547"/>
    </source>
</evidence>
<dbReference type="PROSITE" id="PS00018">
    <property type="entry name" value="EF_HAND_1"/>
    <property type="match status" value="1"/>
</dbReference>
<gene>
    <name evidence="2" type="ORF">METZ01_LOCUS147732</name>
</gene>